<feature type="transmembrane region" description="Helical" evidence="14">
    <location>
        <begin position="301"/>
        <end position="324"/>
    </location>
</feature>
<dbReference type="Pfam" id="PF00209">
    <property type="entry name" value="SNF"/>
    <property type="match status" value="2"/>
</dbReference>
<evidence type="ECO:0000256" key="9">
    <source>
        <dbReference type="ARBA" id="ARBA00022737"/>
    </source>
</evidence>
<gene>
    <name evidence="17" type="ORF">GOODEAATRI_006341</name>
</gene>
<dbReference type="Gene3D" id="3.80.10.10">
    <property type="entry name" value="Ribonuclease Inhibitor"/>
    <property type="match status" value="3"/>
</dbReference>
<evidence type="ECO:0000256" key="8">
    <source>
        <dbReference type="ARBA" id="ARBA00022729"/>
    </source>
</evidence>
<evidence type="ECO:0000256" key="3">
    <source>
        <dbReference type="ARBA" id="ARBA00011226"/>
    </source>
</evidence>
<evidence type="ECO:0000256" key="4">
    <source>
        <dbReference type="ARBA" id="ARBA00018230"/>
    </source>
</evidence>
<dbReference type="PROSITE" id="PS51450">
    <property type="entry name" value="LRR"/>
    <property type="match status" value="3"/>
</dbReference>
<dbReference type="Pfam" id="PF13855">
    <property type="entry name" value="LRR_8"/>
    <property type="match status" value="2"/>
</dbReference>
<keyword evidence="6" id="KW-0272">Extracellular matrix</keyword>
<keyword evidence="10" id="KW-0654">Proteoglycan</keyword>
<dbReference type="PANTHER" id="PTHR45712">
    <property type="entry name" value="AGAP008170-PA"/>
    <property type="match status" value="1"/>
</dbReference>
<evidence type="ECO:0000256" key="10">
    <source>
        <dbReference type="ARBA" id="ARBA00022974"/>
    </source>
</evidence>
<feature type="chain" id="PRO_5045099174" description="Fibromodulin" evidence="15">
    <location>
        <begin position="19"/>
        <end position="403"/>
    </location>
</feature>
<sequence>MRLKTLILLSALLPLCLSHGWDPLGWLFHRHGQAQYFGSLQADTTGGACPAECDCPPTFPVAMYCDGRGLNAIPSIPSRIKYLYLQHNAISAVPDSALINATNLVWLFLHHNQLTSDAISKEVFLKLEGLERLFLHHNNLTSIPPNLPRSLRDLRIDHNRIGKVIPTDLEGMDNLTILYLHVNNIADMGTSLKALKSLTLLDLSNNKLIKIPDALPEHLHQFYLEFNSIDSLPEGFLGGLAQLQYVRMSHNQLTNKGIPSDTFNVTGLVELDLSYNKLERIPTVSTTLQHLYLQANQIKGMVMVTLIVSIYYNVIIAYSLYYMFASMQFPLPWSSCPNQTDTNCSDTPIATFPYAVILILLIRGVTLEGAKDGIEFYIGTQSNLTKLTEAQVGVQPLIICLSM</sequence>
<accession>A0ABV0P550</accession>
<evidence type="ECO:0000259" key="16">
    <source>
        <dbReference type="SMART" id="SM00013"/>
    </source>
</evidence>
<comment type="subunit">
    <text evidence="3">Binds to type I and type II collagen.</text>
</comment>
<keyword evidence="11" id="KW-0325">Glycoprotein</keyword>
<evidence type="ECO:0000256" key="13">
    <source>
        <dbReference type="ARBA" id="ARBA00032216"/>
    </source>
</evidence>
<comment type="subcellular location">
    <subcellularLocation>
        <location evidence="1">Secreted</location>
        <location evidence="1">Extracellular space</location>
        <location evidence="1">Extracellular matrix</location>
    </subcellularLocation>
</comment>
<dbReference type="Pfam" id="PF01462">
    <property type="entry name" value="LRRNT"/>
    <property type="match status" value="1"/>
</dbReference>
<evidence type="ECO:0000256" key="5">
    <source>
        <dbReference type="ARBA" id="ARBA00022525"/>
    </source>
</evidence>
<dbReference type="PROSITE" id="PS00754">
    <property type="entry name" value="NA_NEUROTRAN_SYMP_2"/>
    <property type="match status" value="1"/>
</dbReference>
<keyword evidence="14" id="KW-1133">Transmembrane helix</keyword>
<evidence type="ECO:0000256" key="14">
    <source>
        <dbReference type="SAM" id="Phobius"/>
    </source>
</evidence>
<keyword evidence="9" id="KW-0677">Repeat</keyword>
<dbReference type="PROSITE" id="PS50267">
    <property type="entry name" value="NA_NEUROTRAN_SYMP_3"/>
    <property type="match status" value="1"/>
</dbReference>
<evidence type="ECO:0000256" key="1">
    <source>
        <dbReference type="ARBA" id="ARBA00004498"/>
    </source>
</evidence>
<dbReference type="EMBL" id="JAHRIO010060271">
    <property type="protein sequence ID" value="MEQ2177702.1"/>
    <property type="molecule type" value="Genomic_DNA"/>
</dbReference>
<evidence type="ECO:0000256" key="12">
    <source>
        <dbReference type="ARBA" id="ARBA00025136"/>
    </source>
</evidence>
<feature type="domain" description="LRRNT" evidence="16">
    <location>
        <begin position="48"/>
        <end position="82"/>
    </location>
</feature>
<dbReference type="SMART" id="SM00364">
    <property type="entry name" value="LRR_BAC"/>
    <property type="match status" value="5"/>
</dbReference>
<dbReference type="InterPro" id="IPR050333">
    <property type="entry name" value="SLRP"/>
</dbReference>
<comment type="similarity">
    <text evidence="2">Belongs to the small leucine-rich proteoglycan (SLRP) family. SLRP class II subfamily.</text>
</comment>
<dbReference type="SMART" id="SM00013">
    <property type="entry name" value="LRRNT"/>
    <property type="match status" value="1"/>
</dbReference>
<evidence type="ECO:0000313" key="18">
    <source>
        <dbReference type="Proteomes" id="UP001476798"/>
    </source>
</evidence>
<keyword evidence="14" id="KW-0812">Transmembrane</keyword>
<dbReference type="SUPFAM" id="SSF52058">
    <property type="entry name" value="L domain-like"/>
    <property type="match status" value="1"/>
</dbReference>
<dbReference type="PANTHER" id="PTHR45712:SF4">
    <property type="entry name" value="FIBROMODULIN"/>
    <property type="match status" value="1"/>
</dbReference>
<keyword evidence="18" id="KW-1185">Reference proteome</keyword>
<evidence type="ECO:0000256" key="6">
    <source>
        <dbReference type="ARBA" id="ARBA00022530"/>
    </source>
</evidence>
<proteinExistence type="inferred from homology"/>
<evidence type="ECO:0000256" key="2">
    <source>
        <dbReference type="ARBA" id="ARBA00005818"/>
    </source>
</evidence>
<comment type="function">
    <text evidence="12">Affects the rate of fibrils formation. May have a primary role in collagen fibrillogenesis.</text>
</comment>
<dbReference type="Proteomes" id="UP001476798">
    <property type="component" value="Unassembled WGS sequence"/>
</dbReference>
<dbReference type="PRINTS" id="PR00019">
    <property type="entry name" value="LEURICHRPT"/>
</dbReference>
<organism evidence="17 18">
    <name type="scientific">Goodea atripinnis</name>
    <dbReference type="NCBI Taxonomy" id="208336"/>
    <lineage>
        <taxon>Eukaryota</taxon>
        <taxon>Metazoa</taxon>
        <taxon>Chordata</taxon>
        <taxon>Craniata</taxon>
        <taxon>Vertebrata</taxon>
        <taxon>Euteleostomi</taxon>
        <taxon>Actinopterygii</taxon>
        <taxon>Neopterygii</taxon>
        <taxon>Teleostei</taxon>
        <taxon>Neoteleostei</taxon>
        <taxon>Acanthomorphata</taxon>
        <taxon>Ovalentaria</taxon>
        <taxon>Atherinomorphae</taxon>
        <taxon>Cyprinodontiformes</taxon>
        <taxon>Goodeidae</taxon>
        <taxon>Goodea</taxon>
    </lineage>
</organism>
<dbReference type="InterPro" id="IPR003591">
    <property type="entry name" value="Leu-rich_rpt_typical-subtyp"/>
</dbReference>
<evidence type="ECO:0000256" key="15">
    <source>
        <dbReference type="SAM" id="SignalP"/>
    </source>
</evidence>
<keyword evidence="7" id="KW-0433">Leucine-rich repeat</keyword>
<dbReference type="InterPro" id="IPR000175">
    <property type="entry name" value="Na/ntran_symport"/>
</dbReference>
<dbReference type="SMART" id="SM00369">
    <property type="entry name" value="LRR_TYP"/>
    <property type="match status" value="8"/>
</dbReference>
<dbReference type="InterPro" id="IPR000372">
    <property type="entry name" value="LRRNT"/>
</dbReference>
<comment type="caution">
    <text evidence="17">The sequence shown here is derived from an EMBL/GenBank/DDBJ whole genome shotgun (WGS) entry which is preliminary data.</text>
</comment>
<protein>
    <recommendedName>
        <fullName evidence="4">Fibromodulin</fullName>
    </recommendedName>
    <alternativeName>
        <fullName evidence="13">Keratan sulfate proteoglycan fibromodulin</fullName>
    </alternativeName>
</protein>
<keyword evidence="5" id="KW-0964">Secreted</keyword>
<keyword evidence="8 15" id="KW-0732">Signal</keyword>
<evidence type="ECO:0000256" key="11">
    <source>
        <dbReference type="ARBA" id="ARBA00023180"/>
    </source>
</evidence>
<dbReference type="InterPro" id="IPR032675">
    <property type="entry name" value="LRR_dom_sf"/>
</dbReference>
<evidence type="ECO:0000313" key="17">
    <source>
        <dbReference type="EMBL" id="MEQ2177702.1"/>
    </source>
</evidence>
<keyword evidence="14" id="KW-0472">Membrane</keyword>
<name>A0ABV0P550_9TELE</name>
<feature type="signal peptide" evidence="15">
    <location>
        <begin position="1"/>
        <end position="18"/>
    </location>
</feature>
<evidence type="ECO:0000256" key="7">
    <source>
        <dbReference type="ARBA" id="ARBA00022614"/>
    </source>
</evidence>
<reference evidence="17 18" key="1">
    <citation type="submission" date="2021-06" db="EMBL/GenBank/DDBJ databases">
        <authorList>
            <person name="Palmer J.M."/>
        </authorList>
    </citation>
    <scope>NUCLEOTIDE SEQUENCE [LARGE SCALE GENOMIC DNA]</scope>
    <source>
        <strain evidence="17 18">GA_2019</strain>
        <tissue evidence="17">Muscle</tissue>
    </source>
</reference>
<dbReference type="InterPro" id="IPR001611">
    <property type="entry name" value="Leu-rich_rpt"/>
</dbReference>